<proteinExistence type="predicted"/>
<feature type="compositionally biased region" description="Polar residues" evidence="1">
    <location>
        <begin position="1"/>
        <end position="11"/>
    </location>
</feature>
<feature type="compositionally biased region" description="Basic and acidic residues" evidence="1">
    <location>
        <begin position="40"/>
        <end position="49"/>
    </location>
</feature>
<organism evidence="2 3">
    <name type="scientific">Anaeramoeba flamelloides</name>
    <dbReference type="NCBI Taxonomy" id="1746091"/>
    <lineage>
        <taxon>Eukaryota</taxon>
        <taxon>Metamonada</taxon>
        <taxon>Anaeramoebidae</taxon>
        <taxon>Anaeramoeba</taxon>
    </lineage>
</organism>
<feature type="compositionally biased region" description="Acidic residues" evidence="1">
    <location>
        <begin position="118"/>
        <end position="132"/>
    </location>
</feature>
<feature type="compositionally biased region" description="Basic and acidic residues" evidence="1">
    <location>
        <begin position="79"/>
        <end position="92"/>
    </location>
</feature>
<accession>A0AAV7Z7T0</accession>
<name>A0AAV7Z7T0_9EUKA</name>
<comment type="caution">
    <text evidence="2">The sequence shown here is derived from an EMBL/GenBank/DDBJ whole genome shotgun (WGS) entry which is preliminary data.</text>
</comment>
<protein>
    <submittedName>
        <fullName evidence="2">E3 ubiquitin-protein ligase rbbp6</fullName>
    </submittedName>
</protein>
<feature type="compositionally biased region" description="Basic residues" evidence="1">
    <location>
        <begin position="391"/>
        <end position="404"/>
    </location>
</feature>
<feature type="compositionally biased region" description="Basic and acidic residues" evidence="1">
    <location>
        <begin position="102"/>
        <end position="117"/>
    </location>
</feature>
<feature type="compositionally biased region" description="Low complexity" evidence="1">
    <location>
        <begin position="12"/>
        <end position="32"/>
    </location>
</feature>
<evidence type="ECO:0000313" key="3">
    <source>
        <dbReference type="Proteomes" id="UP001146793"/>
    </source>
</evidence>
<dbReference type="AlphaFoldDB" id="A0AAV7Z7T0"/>
<sequence>MSSTRSQSSQENTLSDSSGLSNNSNSTSLVDSFSSDPEFSPEKVQKETLEEQLEDDDTEFKDSTETFSSENSDDFSDYVEDKERGKQKTKNNEKKKKKKREKEKEKEKEKEQDKENETEFSSESESESESEEDLKSGVKGHYTRSFFQITLQDNKDLLLLEGARTLIGRIRDQRSHANRNDLDRFELFLILNTCYNWSKIDLFHLESSSVEAITKDKDHFVNAYNLSRSWMALGEFKIQIEMDNNCNGKWKESILVIKKKNLIIQNMDKDFVFEIRSWGDLEWCISRASETVILIKDAERLREIGIKTKNKEIRSCLVFLFWIYNFSRGKEKRIGKNSLIGHVDLNKLDTNAVLPEFNHKFPKSIFNSLSDYIIIQEQLDVLIGKASRYQQSKKHKNNHKINKKNQKERSRGNKSQQSSKATPLIGSWVTISSSKDQEAIIWVQQNNEKFFENRQYHKINWQYFEDFAPKYYYQNKKVAFLVYIVVKRLFPIVPGYIFIHKSGITISGKKIKYTIPFNSELQVEYLKGRNIFKIQSYGKKKKQNECVFMFAKSNNQKDNELIVRTIQIFFKKWLNLKTKVKNPKYY</sequence>
<evidence type="ECO:0000313" key="2">
    <source>
        <dbReference type="EMBL" id="KAJ3438136.1"/>
    </source>
</evidence>
<reference evidence="2" key="1">
    <citation type="submission" date="2022-08" db="EMBL/GenBank/DDBJ databases">
        <title>Novel sulphate-reducing endosymbionts in the free-living metamonad Anaeramoeba.</title>
        <authorList>
            <person name="Jerlstrom-Hultqvist J."/>
            <person name="Cepicka I."/>
            <person name="Gallot-Lavallee L."/>
            <person name="Salas-Leiva D."/>
            <person name="Curtis B.A."/>
            <person name="Zahonova K."/>
            <person name="Pipaliya S."/>
            <person name="Dacks J."/>
            <person name="Roger A.J."/>
        </authorList>
    </citation>
    <scope>NUCLEOTIDE SEQUENCE</scope>
    <source>
        <strain evidence="2">Busselton2</strain>
    </source>
</reference>
<feature type="region of interest" description="Disordered" evidence="1">
    <location>
        <begin position="390"/>
        <end position="421"/>
    </location>
</feature>
<evidence type="ECO:0000256" key="1">
    <source>
        <dbReference type="SAM" id="MobiDB-lite"/>
    </source>
</evidence>
<dbReference type="Proteomes" id="UP001146793">
    <property type="component" value="Unassembled WGS sequence"/>
</dbReference>
<feature type="region of interest" description="Disordered" evidence="1">
    <location>
        <begin position="1"/>
        <end position="135"/>
    </location>
</feature>
<gene>
    <name evidence="2" type="ORF">M0812_17316</name>
</gene>
<feature type="compositionally biased region" description="Acidic residues" evidence="1">
    <location>
        <begin position="50"/>
        <end position="59"/>
    </location>
</feature>
<dbReference type="EMBL" id="JANTQA010000033">
    <property type="protein sequence ID" value="KAJ3438136.1"/>
    <property type="molecule type" value="Genomic_DNA"/>
</dbReference>